<name>A0A0P8A4B8_9EURY</name>
<dbReference type="InterPro" id="IPR003817">
    <property type="entry name" value="PS_Dcarbxylase"/>
</dbReference>
<dbReference type="GO" id="GO:0005886">
    <property type="term" value="C:plasma membrane"/>
    <property type="evidence" value="ECO:0007669"/>
    <property type="project" value="UniProtKB-SubCell"/>
</dbReference>
<evidence type="ECO:0000256" key="3">
    <source>
        <dbReference type="ARBA" id="ARBA00022793"/>
    </source>
</evidence>
<evidence type="ECO:0000256" key="1">
    <source>
        <dbReference type="ARBA" id="ARBA00022475"/>
    </source>
</evidence>
<comment type="similarity">
    <text evidence="11">Belongs to the phosphatidylserine decarboxylase family. PSD-A subfamily.</text>
</comment>
<reference evidence="13 14" key="1">
    <citation type="submission" date="2015-09" db="EMBL/GenBank/DDBJ databases">
        <title>A metagenomics-based metabolic model of nitrate-dependent anaerobic oxidation of methane by Methanoperedens-like archaea.</title>
        <authorList>
            <person name="Arshad A."/>
            <person name="Speth D.R."/>
            <person name="De Graaf R.M."/>
            <person name="Op Den Camp H.J."/>
            <person name="Jetten M.S."/>
            <person name="Welte C.U."/>
        </authorList>
    </citation>
    <scope>NUCLEOTIDE SEQUENCE [LARGE SCALE GENOMIC DNA]</scope>
</reference>
<feature type="active site" description="Schiff-base intermediate with substrate; via pyruvic acid" evidence="11">
    <location>
        <position position="178"/>
    </location>
</feature>
<keyword evidence="4 11" id="KW-0443">Lipid metabolism</keyword>
<evidence type="ECO:0000256" key="2">
    <source>
        <dbReference type="ARBA" id="ARBA00022516"/>
    </source>
</evidence>
<gene>
    <name evidence="13" type="primary">psd</name>
    <name evidence="11" type="synonym">asd</name>
    <name evidence="13" type="ORF">MPEBLZ_02444</name>
</gene>
<dbReference type="GO" id="GO:0004609">
    <property type="term" value="F:phosphatidylserine decarboxylase activity"/>
    <property type="evidence" value="ECO:0007669"/>
    <property type="project" value="InterPro"/>
</dbReference>
<evidence type="ECO:0000313" key="14">
    <source>
        <dbReference type="Proteomes" id="UP000050360"/>
    </source>
</evidence>
<evidence type="ECO:0000256" key="8">
    <source>
        <dbReference type="ARBA" id="ARBA00023239"/>
    </source>
</evidence>
<comment type="PTM">
    <text evidence="11">Is synthesized initially as an inactive proenzyme. Formation of the active enzyme involves a self-maturation process in which the active site pyruvoyl group is generated from an internal serine residue via an autocatalytic post-translational modification. Two non-identical subunits are generated from the proenzyme in this reaction, and the pyruvate is formed at the N-terminus of the alpha chain, which is derived from the carboxyl end of the proenzyme. The post-translation cleavage follows an unusual pathway, termed non-hydrolytic serinolysis, in which the side chain hydroxyl group of the serine supplies its oxygen atom to form the C-terminus of the beta chain, while the remainder of the serine residue undergoes an oxidative deamination to produce ammonia and the pyruvoyl prosthetic group on the alpha chain.</text>
</comment>
<keyword evidence="8 11" id="KW-0456">Lyase</keyword>
<feature type="transmembrane region" description="Helical" evidence="12">
    <location>
        <begin position="6"/>
        <end position="24"/>
    </location>
</feature>
<dbReference type="HAMAP" id="MF_00664">
    <property type="entry name" value="PS_decarb_PSD_A"/>
    <property type="match status" value="1"/>
</dbReference>
<feature type="transmembrane region" description="Helical" evidence="12">
    <location>
        <begin position="36"/>
        <end position="57"/>
    </location>
</feature>
<dbReference type="PANTHER" id="PTHR35809:SF1">
    <property type="entry name" value="ARCHAETIDYLSERINE DECARBOXYLASE PROENZYME-RELATED"/>
    <property type="match status" value="1"/>
</dbReference>
<keyword evidence="9 11" id="KW-1208">Phospholipid metabolism</keyword>
<keyword evidence="12" id="KW-0812">Transmembrane</keyword>
<comment type="caution">
    <text evidence="13">The sequence shown here is derived from an EMBL/GenBank/DDBJ whole genome shotgun (WGS) entry which is preliminary data.</text>
</comment>
<keyword evidence="12" id="KW-1133">Transmembrane helix</keyword>
<dbReference type="PANTHER" id="PTHR35809">
    <property type="entry name" value="ARCHAETIDYLSERINE DECARBOXYLASE PROENZYME-RELATED"/>
    <property type="match status" value="1"/>
</dbReference>
<dbReference type="NCBIfam" id="NF003685">
    <property type="entry name" value="PRK05305.2-5"/>
    <property type="match status" value="1"/>
</dbReference>
<organism evidence="13 14">
    <name type="scientific">Candidatus Methanoperedens nitratireducens</name>
    <dbReference type="NCBI Taxonomy" id="1392998"/>
    <lineage>
        <taxon>Archaea</taxon>
        <taxon>Methanobacteriati</taxon>
        <taxon>Methanobacteriota</taxon>
        <taxon>Stenosarchaea group</taxon>
        <taxon>Methanomicrobia</taxon>
        <taxon>Methanosarcinales</taxon>
        <taxon>ANME-2 cluster</taxon>
        <taxon>Candidatus Methanoperedentaceae</taxon>
        <taxon>Candidatus Methanoperedens</taxon>
    </lineage>
</organism>
<evidence type="ECO:0000256" key="12">
    <source>
        <dbReference type="SAM" id="Phobius"/>
    </source>
</evidence>
<comment type="subunit">
    <text evidence="11">Heterodimer of a large membrane-associated beta subunit and a small pyruvoyl-containing alpha subunit.</text>
</comment>
<dbReference type="PATRIC" id="fig|1719120.3.peg.2667"/>
<protein>
    <recommendedName>
        <fullName evidence="11">Putative archaetidylserine decarboxylase proenzyme</fullName>
        <ecNumber evidence="11">4.1.1.-</ecNumber>
    </recommendedName>
    <component>
        <recommendedName>
            <fullName evidence="11">Archaetidylserine decarboxylase alpha chain</fullName>
        </recommendedName>
    </component>
    <component>
        <recommendedName>
            <fullName evidence="11">Archaetidylserine decarboxylase beta chain</fullName>
        </recommendedName>
    </component>
</protein>
<evidence type="ECO:0000256" key="5">
    <source>
        <dbReference type="ARBA" id="ARBA00023136"/>
    </source>
</evidence>
<evidence type="ECO:0000256" key="11">
    <source>
        <dbReference type="HAMAP-Rule" id="MF_00664"/>
    </source>
</evidence>
<dbReference type="Proteomes" id="UP000050360">
    <property type="component" value="Unassembled WGS sequence"/>
</dbReference>
<evidence type="ECO:0000256" key="6">
    <source>
        <dbReference type="ARBA" id="ARBA00023145"/>
    </source>
</evidence>
<evidence type="ECO:0000256" key="7">
    <source>
        <dbReference type="ARBA" id="ARBA00023209"/>
    </source>
</evidence>
<keyword evidence="5 11" id="KW-0472">Membrane</keyword>
<evidence type="ECO:0000256" key="10">
    <source>
        <dbReference type="ARBA" id="ARBA00023317"/>
    </source>
</evidence>
<comment type="subcellular location">
    <subcellularLocation>
        <location evidence="11">Cell membrane</location>
        <topology evidence="11">Peripheral membrane protein</topology>
    </subcellularLocation>
</comment>
<feature type="modified residue" description="Pyruvic acid (Ser); by autocatalysis" evidence="11">
    <location>
        <position position="178"/>
    </location>
</feature>
<keyword evidence="10 11" id="KW-0670">Pyruvate</keyword>
<feature type="chain" id="PRO_5023290169" description="Archaetidylserine decarboxylase alpha chain" evidence="11">
    <location>
        <begin position="178"/>
        <end position="215"/>
    </location>
</feature>
<dbReference type="AlphaFoldDB" id="A0A0P8A4B8"/>
<evidence type="ECO:0000256" key="9">
    <source>
        <dbReference type="ARBA" id="ARBA00023264"/>
    </source>
</evidence>
<dbReference type="Pfam" id="PF02666">
    <property type="entry name" value="PS_Dcarbxylase"/>
    <property type="match status" value="1"/>
</dbReference>
<comment type="catalytic activity">
    <reaction evidence="11">
        <text>archaetidylserine + H(+) = archaetidylethanolamine + CO2</text>
        <dbReference type="Rhea" id="RHEA:51488"/>
        <dbReference type="ChEBI" id="CHEBI:15378"/>
        <dbReference type="ChEBI" id="CHEBI:16526"/>
        <dbReference type="ChEBI" id="CHEBI:71517"/>
        <dbReference type="ChEBI" id="CHEBI:134176"/>
    </reaction>
</comment>
<keyword evidence="1 11" id="KW-1003">Cell membrane</keyword>
<proteinExistence type="inferred from homology"/>
<dbReference type="GO" id="GO:0008654">
    <property type="term" value="P:phospholipid biosynthetic process"/>
    <property type="evidence" value="ECO:0007669"/>
    <property type="project" value="UniProtKB-UniRule"/>
</dbReference>
<evidence type="ECO:0000256" key="4">
    <source>
        <dbReference type="ARBA" id="ARBA00023098"/>
    </source>
</evidence>
<keyword evidence="2 11" id="KW-0444">Lipid biosynthesis</keyword>
<dbReference type="InterPro" id="IPR033175">
    <property type="entry name" value="PSD-A"/>
</dbReference>
<feature type="site" description="Cleavage (non-hydrolytic); by autocatalysis" evidence="11">
    <location>
        <begin position="177"/>
        <end position="178"/>
    </location>
</feature>
<dbReference type="EMBL" id="LKCM01000187">
    <property type="protein sequence ID" value="KPQ43013.1"/>
    <property type="molecule type" value="Genomic_DNA"/>
</dbReference>
<comment type="cofactor">
    <cofactor evidence="11">
        <name>pyruvate</name>
        <dbReference type="ChEBI" id="CHEBI:15361"/>
    </cofactor>
    <text evidence="11">Binds 1 pyruvoyl group covalently per subunit.</text>
</comment>
<sequence length="215" mass="24029">MMAKGSFPWISGIFLFTIASWVAFNKFKVSGSFKTSAILFLLFVIGFILSIFFIIFFRDPERIPPGDEDDVVSPADGKVISIQHRTVCIFMNIHNVHVNRAPLSGTVTHIDYKPGGYIPAFNKDSDVNERNHVVFNTAAGTLELTQIAGVLTRRIVSYISEGTYILRGERIGMIRFGSRVDVTIPEGYVFTVGLNDKVKAAETIIARKKDKEHKL</sequence>
<keyword evidence="3 11" id="KW-0210">Decarboxylase</keyword>
<comment type="function">
    <text evidence="11">Catalyzes the formation of archaetidylethanolamine (PtdEtn) from archaetidylserine (PtdSer).</text>
</comment>
<keyword evidence="6 11" id="KW-0865">Zymogen</keyword>
<keyword evidence="7 11" id="KW-0594">Phospholipid biosynthesis</keyword>
<accession>A0A0P8A4B8</accession>
<evidence type="ECO:0000313" key="13">
    <source>
        <dbReference type="EMBL" id="KPQ43013.1"/>
    </source>
</evidence>
<dbReference type="EC" id="4.1.1.-" evidence="11"/>
<feature type="chain" id="PRO_5023290168" description="Archaetidylserine decarboxylase beta chain" evidence="11">
    <location>
        <begin position="1"/>
        <end position="177"/>
    </location>
</feature>